<proteinExistence type="predicted"/>
<protein>
    <recommendedName>
        <fullName evidence="6">K Homology domain-containing protein</fullName>
    </recommendedName>
</protein>
<evidence type="ECO:0000313" key="2">
    <source>
        <dbReference type="EMBL" id="CAF4653787.1"/>
    </source>
</evidence>
<organism evidence="2 5">
    <name type="scientific">Rotaria magnacalcarata</name>
    <dbReference type="NCBI Taxonomy" id="392030"/>
    <lineage>
        <taxon>Eukaryota</taxon>
        <taxon>Metazoa</taxon>
        <taxon>Spiralia</taxon>
        <taxon>Gnathifera</taxon>
        <taxon>Rotifera</taxon>
        <taxon>Eurotatoria</taxon>
        <taxon>Bdelloidea</taxon>
        <taxon>Philodinida</taxon>
        <taxon>Philodinidae</taxon>
        <taxon>Rotaria</taxon>
    </lineage>
</organism>
<dbReference type="EMBL" id="CAJOBH010109389">
    <property type="protein sequence ID" value="CAF4653787.1"/>
    <property type="molecule type" value="Genomic_DNA"/>
</dbReference>
<feature type="compositionally biased region" description="Polar residues" evidence="1">
    <location>
        <begin position="11"/>
        <end position="21"/>
    </location>
</feature>
<evidence type="ECO:0000313" key="3">
    <source>
        <dbReference type="EMBL" id="CAF4703685.1"/>
    </source>
</evidence>
<feature type="non-terminal residue" evidence="2">
    <location>
        <position position="1"/>
    </location>
</feature>
<gene>
    <name evidence="2" type="ORF">BYL167_LOCUS42290</name>
    <name evidence="4" type="ORF">GIL414_LOCUS45868</name>
    <name evidence="3" type="ORF">SMN809_LOCUS43151</name>
</gene>
<reference evidence="2" key="1">
    <citation type="submission" date="2021-02" db="EMBL/GenBank/DDBJ databases">
        <authorList>
            <person name="Nowell W R."/>
        </authorList>
    </citation>
    <scope>NUCLEOTIDE SEQUENCE</scope>
</reference>
<dbReference type="EMBL" id="CAJOBJ010142368">
    <property type="protein sequence ID" value="CAF4768955.1"/>
    <property type="molecule type" value="Genomic_DNA"/>
</dbReference>
<evidence type="ECO:0000313" key="4">
    <source>
        <dbReference type="EMBL" id="CAF4768955.1"/>
    </source>
</evidence>
<feature type="region of interest" description="Disordered" evidence="1">
    <location>
        <begin position="1"/>
        <end position="21"/>
    </location>
</feature>
<dbReference type="EMBL" id="CAJOBI010126516">
    <property type="protein sequence ID" value="CAF4703685.1"/>
    <property type="molecule type" value="Genomic_DNA"/>
</dbReference>
<evidence type="ECO:0000313" key="5">
    <source>
        <dbReference type="Proteomes" id="UP000681967"/>
    </source>
</evidence>
<name>A0A8S2ZRL1_9BILA</name>
<sequence>DVHVTFPPPNSSQNTIQLKGQQEQVEGIKNELVEIYEKYQADKQARSHEIRFTIKPQYRSLLFGFRGKTISGLRQKHDVRI</sequence>
<dbReference type="SUPFAM" id="SSF54791">
    <property type="entry name" value="Eukaryotic type KH-domain (KH-domain type I)"/>
    <property type="match status" value="2"/>
</dbReference>
<dbReference type="GO" id="GO:0003723">
    <property type="term" value="F:RNA binding"/>
    <property type="evidence" value="ECO:0007669"/>
    <property type="project" value="InterPro"/>
</dbReference>
<feature type="compositionally biased region" description="Pro residues" evidence="1">
    <location>
        <begin position="1"/>
        <end position="10"/>
    </location>
</feature>
<dbReference type="Proteomes" id="UP000681720">
    <property type="component" value="Unassembled WGS sequence"/>
</dbReference>
<evidence type="ECO:0000256" key="1">
    <source>
        <dbReference type="SAM" id="MobiDB-lite"/>
    </source>
</evidence>
<accession>A0A8S2ZRL1</accession>
<dbReference type="Proteomes" id="UP000676336">
    <property type="component" value="Unassembled WGS sequence"/>
</dbReference>
<dbReference type="Gene3D" id="3.30.1370.10">
    <property type="entry name" value="K Homology domain, type 1"/>
    <property type="match status" value="1"/>
</dbReference>
<dbReference type="Proteomes" id="UP000681967">
    <property type="component" value="Unassembled WGS sequence"/>
</dbReference>
<feature type="non-terminal residue" evidence="2">
    <location>
        <position position="81"/>
    </location>
</feature>
<evidence type="ECO:0008006" key="6">
    <source>
        <dbReference type="Google" id="ProtNLM"/>
    </source>
</evidence>
<comment type="caution">
    <text evidence="2">The sequence shown here is derived from an EMBL/GenBank/DDBJ whole genome shotgun (WGS) entry which is preliminary data.</text>
</comment>
<dbReference type="AlphaFoldDB" id="A0A8S2ZRL1"/>
<dbReference type="InterPro" id="IPR036612">
    <property type="entry name" value="KH_dom_type_1_sf"/>
</dbReference>